<feature type="transmembrane region" description="Helical" evidence="6">
    <location>
        <begin position="96"/>
        <end position="117"/>
    </location>
</feature>
<dbReference type="PANTHER" id="PTHR40035:SF1">
    <property type="entry name" value="ATP SYNTHASE PROTEIN I"/>
    <property type="match status" value="1"/>
</dbReference>
<dbReference type="Proteomes" id="UP000264541">
    <property type="component" value="Unassembled WGS sequence"/>
</dbReference>
<keyword evidence="2" id="KW-1003">Cell membrane</keyword>
<dbReference type="InterPro" id="IPR039072">
    <property type="entry name" value="ATP_synth_I_Bacilli"/>
</dbReference>
<evidence type="ECO:0000256" key="6">
    <source>
        <dbReference type="SAM" id="Phobius"/>
    </source>
</evidence>
<comment type="subcellular location">
    <subcellularLocation>
        <location evidence="1">Cell membrane</location>
        <topology evidence="1">Multi-pass membrane protein</topology>
    </subcellularLocation>
</comment>
<evidence type="ECO:0000313" key="8">
    <source>
        <dbReference type="Proteomes" id="UP000264541"/>
    </source>
</evidence>
<keyword evidence="8" id="KW-1185">Reference proteome</keyword>
<protein>
    <submittedName>
        <fullName evidence="7">ATP synthase subunit I</fullName>
    </submittedName>
</protein>
<dbReference type="PANTHER" id="PTHR40035">
    <property type="entry name" value="ATP SYNTHASE PROTEIN I"/>
    <property type="match status" value="1"/>
</dbReference>
<evidence type="ECO:0000313" key="7">
    <source>
        <dbReference type="EMBL" id="RFU71210.1"/>
    </source>
</evidence>
<dbReference type="GO" id="GO:0005886">
    <property type="term" value="C:plasma membrane"/>
    <property type="evidence" value="ECO:0007669"/>
    <property type="project" value="UniProtKB-SubCell"/>
</dbReference>
<dbReference type="Pfam" id="PF03899">
    <property type="entry name" value="ATP-synt_I"/>
    <property type="match status" value="1"/>
</dbReference>
<dbReference type="RefSeq" id="WP_117325086.1">
    <property type="nucleotide sequence ID" value="NZ_QVTE01000007.1"/>
</dbReference>
<gene>
    <name evidence="7" type="ORF">D0469_02500</name>
</gene>
<sequence length="127" mass="14282">MIHFAFKVFLKQITFYIFPVLTGGWVLTPFSTHFFGAAIGILVSVYCMWVLGRRINKIEERIVAGKRMPSLGFLNRSAAAVLGAIILYELEHQMVMEAFAAGILGGYFLMTINLGYYSMQEANGKKF</sequence>
<feature type="transmembrane region" description="Helical" evidence="6">
    <location>
        <begin position="33"/>
        <end position="52"/>
    </location>
</feature>
<evidence type="ECO:0000256" key="1">
    <source>
        <dbReference type="ARBA" id="ARBA00004651"/>
    </source>
</evidence>
<name>A0A372LTS9_9BACI</name>
<evidence type="ECO:0000256" key="2">
    <source>
        <dbReference type="ARBA" id="ARBA00022475"/>
    </source>
</evidence>
<proteinExistence type="predicted"/>
<keyword evidence="5 6" id="KW-0472">Membrane</keyword>
<comment type="caution">
    <text evidence="7">The sequence shown here is derived from an EMBL/GenBank/DDBJ whole genome shotgun (WGS) entry which is preliminary data.</text>
</comment>
<keyword evidence="3 6" id="KW-0812">Transmembrane</keyword>
<evidence type="ECO:0000256" key="3">
    <source>
        <dbReference type="ARBA" id="ARBA00022692"/>
    </source>
</evidence>
<keyword evidence="4 6" id="KW-1133">Transmembrane helix</keyword>
<evidence type="ECO:0000256" key="4">
    <source>
        <dbReference type="ARBA" id="ARBA00022989"/>
    </source>
</evidence>
<dbReference type="AlphaFoldDB" id="A0A372LTS9"/>
<organism evidence="7 8">
    <name type="scientific">Peribacillus saganii</name>
    <dbReference type="NCBI Taxonomy" id="2303992"/>
    <lineage>
        <taxon>Bacteria</taxon>
        <taxon>Bacillati</taxon>
        <taxon>Bacillota</taxon>
        <taxon>Bacilli</taxon>
        <taxon>Bacillales</taxon>
        <taxon>Bacillaceae</taxon>
        <taxon>Peribacillus</taxon>
    </lineage>
</organism>
<reference evidence="7 8" key="1">
    <citation type="submission" date="2018-08" db="EMBL/GenBank/DDBJ databases">
        <title>Bacillus chawlae sp. nov., Bacillus glennii sp. nov., and Bacillus saganii sp. nov. Isolated from the Vehicle Assembly Building at Kennedy Space Center where the Viking Spacecraft were Assembled.</title>
        <authorList>
            <person name="Seuylemezian A."/>
            <person name="Vaishampayan P."/>
        </authorList>
    </citation>
    <scope>NUCLEOTIDE SEQUENCE [LARGE SCALE GENOMIC DNA]</scope>
    <source>
        <strain evidence="7 8">V47-23a</strain>
    </source>
</reference>
<dbReference type="OrthoDB" id="2355635at2"/>
<accession>A0A372LTS9</accession>
<dbReference type="EMBL" id="QVTE01000007">
    <property type="protein sequence ID" value="RFU71210.1"/>
    <property type="molecule type" value="Genomic_DNA"/>
</dbReference>
<feature type="transmembrane region" description="Helical" evidence="6">
    <location>
        <begin position="73"/>
        <end position="90"/>
    </location>
</feature>
<feature type="transmembrane region" description="Helical" evidence="6">
    <location>
        <begin position="9"/>
        <end position="27"/>
    </location>
</feature>
<dbReference type="InterPro" id="IPR005598">
    <property type="entry name" value="ATP_synth_I"/>
</dbReference>
<evidence type="ECO:0000256" key="5">
    <source>
        <dbReference type="ARBA" id="ARBA00023136"/>
    </source>
</evidence>